<sequence length="507" mass="55848">MLLLAAGALVLALLVHLSSKTLKRDGITLRRPPDTLPLVGNGIRFLQERQKLFAWFSRCERMFGYETLQISVPSLPPGVIISSPSNLEFVFKHESIFAKGEFFKSRSWDLFGNGIINVDGDLWRLQRKAGLTFLSAANVKSLTADVLPAYIAESVDYLKARTDGTVVDLQFVFHEITTQLMGNMAYNATNSTQMEMHADDDFGVAFDYASGATAERFQNPLWPVTEVLLGSRFRQTLVLVKQFGGRIVAKATRDRKVPVQSAAPNGEHTGLNPGPVRKPLIEGSLIHSLLDALGDQTLVADAALNYLSAGRDTTAQALTWTFYLLMRHPGVLREAIREAEKWSEGLDSTSVPGVAQVPYIHAVFSEALRLYPPIPFEIKQAVKATVLPDGTSLPKNSVVVWCPWAMNRSTLTWGPDADEFRPERWIVEGKVVNRSASEFPVFNGGARTCLGKKLAEQLAIQVIVAMVLAFDFKPATAGERESKSSLTLPMKGGLPVRVSLRQDPRSP</sequence>
<dbReference type="Pfam" id="PF00067">
    <property type="entry name" value="p450"/>
    <property type="match status" value="1"/>
</dbReference>
<accession>A0A9P8V840</accession>
<dbReference type="InterPro" id="IPR001128">
    <property type="entry name" value="Cyt_P450"/>
</dbReference>
<dbReference type="InterPro" id="IPR036396">
    <property type="entry name" value="Cyt_P450_sf"/>
</dbReference>
<keyword evidence="6" id="KW-0503">Monooxygenase</keyword>
<dbReference type="InterPro" id="IPR002401">
    <property type="entry name" value="Cyt_P450_E_grp-I"/>
</dbReference>
<evidence type="ECO:0000256" key="4">
    <source>
        <dbReference type="ARBA" id="ARBA00023004"/>
    </source>
</evidence>
<dbReference type="PRINTS" id="PR00385">
    <property type="entry name" value="P450"/>
</dbReference>
<name>A0A9P8V840_9PEZI</name>
<evidence type="ECO:0000256" key="6">
    <source>
        <dbReference type="RuleBase" id="RU000461"/>
    </source>
</evidence>
<feature type="region of interest" description="Disordered" evidence="7">
    <location>
        <begin position="480"/>
        <end position="507"/>
    </location>
</feature>
<dbReference type="PANTHER" id="PTHR24296">
    <property type="entry name" value="CYTOCHROME P450"/>
    <property type="match status" value="1"/>
</dbReference>
<evidence type="ECO:0000256" key="5">
    <source>
        <dbReference type="PIRSR" id="PIRSR602401-1"/>
    </source>
</evidence>
<keyword evidence="4 5" id="KW-0408">Iron</keyword>
<dbReference type="SUPFAM" id="SSF48264">
    <property type="entry name" value="Cytochrome P450"/>
    <property type="match status" value="1"/>
</dbReference>
<dbReference type="EMBL" id="JAGSXJ010000019">
    <property type="protein sequence ID" value="KAH6681212.1"/>
    <property type="molecule type" value="Genomic_DNA"/>
</dbReference>
<keyword evidence="10" id="KW-1185">Reference proteome</keyword>
<feature type="signal peptide" evidence="8">
    <location>
        <begin position="1"/>
        <end position="19"/>
    </location>
</feature>
<dbReference type="Gene3D" id="1.10.630.10">
    <property type="entry name" value="Cytochrome P450"/>
    <property type="match status" value="1"/>
</dbReference>
<keyword evidence="8" id="KW-0732">Signal</keyword>
<comment type="cofactor">
    <cofactor evidence="5">
        <name>heme</name>
        <dbReference type="ChEBI" id="CHEBI:30413"/>
    </cofactor>
</comment>
<gene>
    <name evidence="9" type="ORF">F5X68DRAFT_138380</name>
</gene>
<evidence type="ECO:0000313" key="9">
    <source>
        <dbReference type="EMBL" id="KAH6681212.1"/>
    </source>
</evidence>
<dbReference type="GO" id="GO:0020037">
    <property type="term" value="F:heme binding"/>
    <property type="evidence" value="ECO:0007669"/>
    <property type="project" value="InterPro"/>
</dbReference>
<dbReference type="InterPro" id="IPR017972">
    <property type="entry name" value="Cyt_P450_CS"/>
</dbReference>
<dbReference type="GO" id="GO:0006629">
    <property type="term" value="P:lipid metabolic process"/>
    <property type="evidence" value="ECO:0007669"/>
    <property type="project" value="UniProtKB-ARBA"/>
</dbReference>
<evidence type="ECO:0000313" key="10">
    <source>
        <dbReference type="Proteomes" id="UP000770015"/>
    </source>
</evidence>
<organism evidence="9 10">
    <name type="scientific">Plectosphaerella plurivora</name>
    <dbReference type="NCBI Taxonomy" id="936078"/>
    <lineage>
        <taxon>Eukaryota</taxon>
        <taxon>Fungi</taxon>
        <taxon>Dikarya</taxon>
        <taxon>Ascomycota</taxon>
        <taxon>Pezizomycotina</taxon>
        <taxon>Sordariomycetes</taxon>
        <taxon>Hypocreomycetidae</taxon>
        <taxon>Glomerellales</taxon>
        <taxon>Plectosphaerellaceae</taxon>
        <taxon>Plectosphaerella</taxon>
    </lineage>
</organism>
<evidence type="ECO:0000256" key="7">
    <source>
        <dbReference type="SAM" id="MobiDB-lite"/>
    </source>
</evidence>
<feature type="binding site" description="axial binding residue" evidence="5">
    <location>
        <position position="449"/>
    </location>
    <ligand>
        <name>heme</name>
        <dbReference type="ChEBI" id="CHEBI:30413"/>
    </ligand>
    <ligandPart>
        <name>Fe</name>
        <dbReference type="ChEBI" id="CHEBI:18248"/>
    </ligandPart>
</feature>
<keyword evidence="2 5" id="KW-0479">Metal-binding</keyword>
<dbReference type="GO" id="GO:0016705">
    <property type="term" value="F:oxidoreductase activity, acting on paired donors, with incorporation or reduction of molecular oxygen"/>
    <property type="evidence" value="ECO:0007669"/>
    <property type="project" value="InterPro"/>
</dbReference>
<protein>
    <submittedName>
        <fullName evidence="9">Cytochrome P450</fullName>
    </submittedName>
</protein>
<evidence type="ECO:0000256" key="8">
    <source>
        <dbReference type="SAM" id="SignalP"/>
    </source>
</evidence>
<feature type="chain" id="PRO_5040225650" evidence="8">
    <location>
        <begin position="20"/>
        <end position="507"/>
    </location>
</feature>
<dbReference type="PRINTS" id="PR00463">
    <property type="entry name" value="EP450I"/>
</dbReference>
<dbReference type="OrthoDB" id="1470350at2759"/>
<evidence type="ECO:0000256" key="1">
    <source>
        <dbReference type="ARBA" id="ARBA00010617"/>
    </source>
</evidence>
<dbReference type="AlphaFoldDB" id="A0A9P8V840"/>
<dbReference type="PROSITE" id="PS00086">
    <property type="entry name" value="CYTOCHROME_P450"/>
    <property type="match status" value="1"/>
</dbReference>
<comment type="caution">
    <text evidence="9">The sequence shown here is derived from an EMBL/GenBank/DDBJ whole genome shotgun (WGS) entry which is preliminary data.</text>
</comment>
<evidence type="ECO:0000256" key="3">
    <source>
        <dbReference type="ARBA" id="ARBA00023002"/>
    </source>
</evidence>
<dbReference type="GO" id="GO:0005506">
    <property type="term" value="F:iron ion binding"/>
    <property type="evidence" value="ECO:0007669"/>
    <property type="project" value="InterPro"/>
</dbReference>
<keyword evidence="3 6" id="KW-0560">Oxidoreductase</keyword>
<dbReference type="GO" id="GO:0004497">
    <property type="term" value="F:monooxygenase activity"/>
    <property type="evidence" value="ECO:0007669"/>
    <property type="project" value="UniProtKB-KW"/>
</dbReference>
<comment type="similarity">
    <text evidence="1 6">Belongs to the cytochrome P450 family.</text>
</comment>
<dbReference type="Proteomes" id="UP000770015">
    <property type="component" value="Unassembled WGS sequence"/>
</dbReference>
<proteinExistence type="inferred from homology"/>
<evidence type="ECO:0000256" key="2">
    <source>
        <dbReference type="ARBA" id="ARBA00022723"/>
    </source>
</evidence>
<keyword evidence="5 6" id="KW-0349">Heme</keyword>
<reference evidence="9" key="1">
    <citation type="journal article" date="2021" name="Nat. Commun.">
        <title>Genetic determinants of endophytism in the Arabidopsis root mycobiome.</title>
        <authorList>
            <person name="Mesny F."/>
            <person name="Miyauchi S."/>
            <person name="Thiergart T."/>
            <person name="Pickel B."/>
            <person name="Atanasova L."/>
            <person name="Karlsson M."/>
            <person name="Huettel B."/>
            <person name="Barry K.W."/>
            <person name="Haridas S."/>
            <person name="Chen C."/>
            <person name="Bauer D."/>
            <person name="Andreopoulos W."/>
            <person name="Pangilinan J."/>
            <person name="LaButti K."/>
            <person name="Riley R."/>
            <person name="Lipzen A."/>
            <person name="Clum A."/>
            <person name="Drula E."/>
            <person name="Henrissat B."/>
            <person name="Kohler A."/>
            <person name="Grigoriev I.V."/>
            <person name="Martin F.M."/>
            <person name="Hacquard S."/>
        </authorList>
    </citation>
    <scope>NUCLEOTIDE SEQUENCE</scope>
    <source>
        <strain evidence="9">MPI-SDFR-AT-0117</strain>
    </source>
</reference>